<dbReference type="PANTHER" id="PTHR23503">
    <property type="entry name" value="SOLUTE CARRIER FAMILY 2"/>
    <property type="match status" value="1"/>
</dbReference>
<evidence type="ECO:0000256" key="1">
    <source>
        <dbReference type="ARBA" id="ARBA00004141"/>
    </source>
</evidence>
<evidence type="ECO:0000256" key="8">
    <source>
        <dbReference type="SAM" id="Phobius"/>
    </source>
</evidence>
<dbReference type="PROSITE" id="PS00216">
    <property type="entry name" value="SUGAR_TRANSPORT_1"/>
    <property type="match status" value="1"/>
</dbReference>
<dbReference type="GO" id="GO:0016020">
    <property type="term" value="C:membrane"/>
    <property type="evidence" value="ECO:0007669"/>
    <property type="project" value="UniProtKB-SubCell"/>
</dbReference>
<protein>
    <submittedName>
        <fullName evidence="10">Vvs1 protein</fullName>
    </submittedName>
</protein>
<feature type="transmembrane region" description="Helical" evidence="8">
    <location>
        <begin position="317"/>
        <end position="338"/>
    </location>
</feature>
<evidence type="ECO:0000256" key="4">
    <source>
        <dbReference type="ARBA" id="ARBA00022692"/>
    </source>
</evidence>
<feature type="transmembrane region" description="Helical" evidence="8">
    <location>
        <begin position="62"/>
        <end position="80"/>
    </location>
</feature>
<keyword evidence="6 8" id="KW-0472">Membrane</keyword>
<evidence type="ECO:0000313" key="10">
    <source>
        <dbReference type="EMBL" id="GMM48830.1"/>
    </source>
</evidence>
<accession>A0AAV5RBS3</accession>
<organism evidence="10 11">
    <name type="scientific">Pichia kluyveri</name>
    <name type="common">Yeast</name>
    <dbReference type="NCBI Taxonomy" id="36015"/>
    <lineage>
        <taxon>Eukaryota</taxon>
        <taxon>Fungi</taxon>
        <taxon>Dikarya</taxon>
        <taxon>Ascomycota</taxon>
        <taxon>Saccharomycotina</taxon>
        <taxon>Pichiomycetes</taxon>
        <taxon>Pichiales</taxon>
        <taxon>Pichiaceae</taxon>
        <taxon>Pichia</taxon>
    </lineage>
</organism>
<comment type="similarity">
    <text evidence="2 7">Belongs to the major facilitator superfamily. Sugar transporter (TC 2.A.1.1) family.</text>
</comment>
<proteinExistence type="inferred from homology"/>
<feature type="domain" description="Major facilitator superfamily (MFS) profile" evidence="9">
    <location>
        <begin position="26"/>
        <end position="461"/>
    </location>
</feature>
<keyword evidence="5 8" id="KW-1133">Transmembrane helix</keyword>
<evidence type="ECO:0000256" key="3">
    <source>
        <dbReference type="ARBA" id="ARBA00022448"/>
    </source>
</evidence>
<evidence type="ECO:0000313" key="11">
    <source>
        <dbReference type="Proteomes" id="UP001378960"/>
    </source>
</evidence>
<keyword evidence="3 7" id="KW-0813">Transport</keyword>
<dbReference type="InterPro" id="IPR020846">
    <property type="entry name" value="MFS_dom"/>
</dbReference>
<feature type="transmembrane region" description="Helical" evidence="8">
    <location>
        <begin position="112"/>
        <end position="136"/>
    </location>
</feature>
<reference evidence="10 11" key="1">
    <citation type="journal article" date="2023" name="Elife">
        <title>Identification of key yeast species and microbe-microbe interactions impacting larval growth of Drosophila in the wild.</title>
        <authorList>
            <person name="Mure A."/>
            <person name="Sugiura Y."/>
            <person name="Maeda R."/>
            <person name="Honda K."/>
            <person name="Sakurai N."/>
            <person name="Takahashi Y."/>
            <person name="Watada M."/>
            <person name="Katoh T."/>
            <person name="Gotoh A."/>
            <person name="Gotoh Y."/>
            <person name="Taniguchi I."/>
            <person name="Nakamura K."/>
            <person name="Hayashi T."/>
            <person name="Katayama T."/>
            <person name="Uemura T."/>
            <person name="Hattori Y."/>
        </authorList>
    </citation>
    <scope>NUCLEOTIDE SEQUENCE [LARGE SCALE GENOMIC DNA]</scope>
    <source>
        <strain evidence="10 11">PK-24</strain>
    </source>
</reference>
<dbReference type="Proteomes" id="UP001378960">
    <property type="component" value="Unassembled WGS sequence"/>
</dbReference>
<dbReference type="InterPro" id="IPR045263">
    <property type="entry name" value="GLUT"/>
</dbReference>
<dbReference type="PANTHER" id="PTHR23503:SF8">
    <property type="entry name" value="FACILITATED GLUCOSE TRANSPORTER PROTEIN 1"/>
    <property type="match status" value="1"/>
</dbReference>
<feature type="transmembrane region" description="Helical" evidence="8">
    <location>
        <begin position="345"/>
        <end position="366"/>
    </location>
</feature>
<feature type="transmembrane region" description="Helical" evidence="8">
    <location>
        <begin position="21"/>
        <end position="42"/>
    </location>
</feature>
<dbReference type="GO" id="GO:0015149">
    <property type="term" value="F:hexose transmembrane transporter activity"/>
    <property type="evidence" value="ECO:0007669"/>
    <property type="project" value="TreeGrafter"/>
</dbReference>
<dbReference type="SUPFAM" id="SSF103473">
    <property type="entry name" value="MFS general substrate transporter"/>
    <property type="match status" value="1"/>
</dbReference>
<feature type="transmembrane region" description="Helical" evidence="8">
    <location>
        <begin position="184"/>
        <end position="201"/>
    </location>
</feature>
<dbReference type="EMBL" id="BTGB01000009">
    <property type="protein sequence ID" value="GMM48830.1"/>
    <property type="molecule type" value="Genomic_DNA"/>
</dbReference>
<dbReference type="PRINTS" id="PR00171">
    <property type="entry name" value="SUGRTRNSPORT"/>
</dbReference>
<feature type="transmembrane region" description="Helical" evidence="8">
    <location>
        <begin position="284"/>
        <end position="305"/>
    </location>
</feature>
<evidence type="ECO:0000259" key="9">
    <source>
        <dbReference type="PROSITE" id="PS50850"/>
    </source>
</evidence>
<comment type="subcellular location">
    <subcellularLocation>
        <location evidence="1">Membrane</location>
        <topology evidence="1">Multi-pass membrane protein</topology>
    </subcellularLocation>
</comment>
<name>A0AAV5RBS3_PICKL</name>
<gene>
    <name evidence="10" type="ORF">DAPK24_054280</name>
</gene>
<dbReference type="InterPro" id="IPR036259">
    <property type="entry name" value="MFS_trans_sf"/>
</dbReference>
<feature type="transmembrane region" description="Helical" evidence="8">
    <location>
        <begin position="440"/>
        <end position="457"/>
    </location>
</feature>
<evidence type="ECO:0000256" key="6">
    <source>
        <dbReference type="ARBA" id="ARBA00023136"/>
    </source>
</evidence>
<feature type="transmembrane region" description="Helical" evidence="8">
    <location>
        <begin position="87"/>
        <end position="106"/>
    </location>
</feature>
<feature type="transmembrane region" description="Helical" evidence="8">
    <location>
        <begin position="415"/>
        <end position="434"/>
    </location>
</feature>
<keyword evidence="11" id="KW-1185">Reference proteome</keyword>
<feature type="transmembrane region" description="Helical" evidence="8">
    <location>
        <begin position="148"/>
        <end position="172"/>
    </location>
</feature>
<sequence length="475" mass="53161">MANLSTPLIPVTGKMVNTYTAPLIVSVFICSLASIQYGFHMSELNAPSRYIRLSLGINQSELGFLTSIFSIGGLISSTFASYISKKYGLRISFIITSLFYIVGSFIEGKSELYHWFLIGRFTSGIAAGLAIVYVPVYMNDISPIELRGVLGSVTQISVNLGILIAQCLAIKWNTLQLWRSIIDFGWILGILQLILVIFFLVESPKWLIVRHESNEREMEMEKGFDILHKLRGIEIPSVLINEEIMIWKAEKESHLRLIESQPHLKNLGFWYYLTDLNYFNSRTIATFMMLGQQFGGINSVIFYGVDILNKVFPTHALMINIIISIGNTIITSISSLFLDRLGRKPLLLISLNLMIISLIILSIGIINNIATITILSIFTYVGSFAIGCGPIPFLIISETSQLEVKDLAQSWATDINWISVFIVGTLFPILNSIIGGWTYLIFASFCIAFAIFVKFFVPETKGCATYDDVWGGRVD</sequence>
<dbReference type="InterPro" id="IPR003663">
    <property type="entry name" value="Sugar/inositol_transpt"/>
</dbReference>
<dbReference type="InterPro" id="IPR005828">
    <property type="entry name" value="MFS_sugar_transport-like"/>
</dbReference>
<evidence type="ECO:0000256" key="7">
    <source>
        <dbReference type="RuleBase" id="RU003346"/>
    </source>
</evidence>
<dbReference type="Pfam" id="PF00083">
    <property type="entry name" value="Sugar_tr"/>
    <property type="match status" value="1"/>
</dbReference>
<dbReference type="NCBIfam" id="TIGR00879">
    <property type="entry name" value="SP"/>
    <property type="match status" value="1"/>
</dbReference>
<dbReference type="Gene3D" id="1.20.1250.20">
    <property type="entry name" value="MFS general substrate transporter like domains"/>
    <property type="match status" value="1"/>
</dbReference>
<evidence type="ECO:0000256" key="2">
    <source>
        <dbReference type="ARBA" id="ARBA00010992"/>
    </source>
</evidence>
<dbReference type="AlphaFoldDB" id="A0AAV5RBS3"/>
<evidence type="ECO:0000256" key="5">
    <source>
        <dbReference type="ARBA" id="ARBA00022989"/>
    </source>
</evidence>
<dbReference type="PROSITE" id="PS50850">
    <property type="entry name" value="MFS"/>
    <property type="match status" value="1"/>
</dbReference>
<keyword evidence="4 8" id="KW-0812">Transmembrane</keyword>
<comment type="caution">
    <text evidence="10">The sequence shown here is derived from an EMBL/GenBank/DDBJ whole genome shotgun (WGS) entry which is preliminary data.</text>
</comment>
<feature type="transmembrane region" description="Helical" evidence="8">
    <location>
        <begin position="372"/>
        <end position="395"/>
    </location>
</feature>
<dbReference type="InterPro" id="IPR005829">
    <property type="entry name" value="Sugar_transporter_CS"/>
</dbReference>